<dbReference type="GO" id="GO:0005739">
    <property type="term" value="C:mitochondrion"/>
    <property type="evidence" value="ECO:0007669"/>
    <property type="project" value="TreeGrafter"/>
</dbReference>
<dbReference type="PROSITE" id="PS51748">
    <property type="entry name" value="HEXOKINASE_2"/>
    <property type="match status" value="1"/>
</dbReference>
<comment type="similarity">
    <text evidence="3 12">Belongs to the hexokinase family.</text>
</comment>
<feature type="domain" description="Hexokinase N-terminal" evidence="14">
    <location>
        <begin position="62"/>
        <end position="254"/>
    </location>
</feature>
<keyword evidence="4 12" id="KW-0808">Transferase</keyword>
<dbReference type="GO" id="GO:0005536">
    <property type="term" value="F:D-glucose binding"/>
    <property type="evidence" value="ECO:0007669"/>
    <property type="project" value="InterPro"/>
</dbReference>
<evidence type="ECO:0000256" key="10">
    <source>
        <dbReference type="ARBA" id="ARBA00047905"/>
    </source>
</evidence>
<dbReference type="InterPro" id="IPR022673">
    <property type="entry name" value="Hexokinase_C"/>
</dbReference>
<dbReference type="PANTHER" id="PTHR19443">
    <property type="entry name" value="HEXOKINASE"/>
    <property type="match status" value="1"/>
</dbReference>
<keyword evidence="13" id="KW-1133">Transmembrane helix</keyword>
<evidence type="ECO:0000259" key="15">
    <source>
        <dbReference type="Pfam" id="PF03727"/>
    </source>
</evidence>
<gene>
    <name evidence="16" type="ORF">SPPG_02373</name>
</gene>
<evidence type="ECO:0000256" key="1">
    <source>
        <dbReference type="ARBA" id="ARBA00004888"/>
    </source>
</evidence>
<dbReference type="GO" id="GO:0004340">
    <property type="term" value="F:glucokinase activity"/>
    <property type="evidence" value="ECO:0007669"/>
    <property type="project" value="TreeGrafter"/>
</dbReference>
<dbReference type="Pfam" id="PF00349">
    <property type="entry name" value="Hexokinase_1"/>
    <property type="match status" value="1"/>
</dbReference>
<evidence type="ECO:0000313" key="17">
    <source>
        <dbReference type="Proteomes" id="UP000053201"/>
    </source>
</evidence>
<proteinExistence type="inferred from homology"/>
<dbReference type="FunFam" id="3.40.367.20:FF:000020">
    <property type="entry name" value="Hexokinase-1"/>
    <property type="match status" value="1"/>
</dbReference>
<dbReference type="EMBL" id="KQ257452">
    <property type="protein sequence ID" value="KND03327.1"/>
    <property type="molecule type" value="Genomic_DNA"/>
</dbReference>
<dbReference type="SUPFAM" id="SSF53067">
    <property type="entry name" value="Actin-like ATPase domain"/>
    <property type="match status" value="2"/>
</dbReference>
<comment type="pathway">
    <text evidence="1">Carbohydrate degradation; glycolysis; D-glyceraldehyde 3-phosphate and glycerone phosphate from D-glucose: step 1/4.</text>
</comment>
<dbReference type="GeneID" id="27685963"/>
<feature type="transmembrane region" description="Helical" evidence="13">
    <location>
        <begin position="12"/>
        <end position="31"/>
    </location>
</feature>
<dbReference type="CDD" id="cd24018">
    <property type="entry name" value="ASKHA_NBD_HK_fungi"/>
    <property type="match status" value="1"/>
</dbReference>
<keyword evidence="17" id="KW-1185">Reference proteome</keyword>
<evidence type="ECO:0000259" key="14">
    <source>
        <dbReference type="Pfam" id="PF00349"/>
    </source>
</evidence>
<organism evidence="16 17">
    <name type="scientific">Spizellomyces punctatus (strain DAOM BR117)</name>
    <dbReference type="NCBI Taxonomy" id="645134"/>
    <lineage>
        <taxon>Eukaryota</taxon>
        <taxon>Fungi</taxon>
        <taxon>Fungi incertae sedis</taxon>
        <taxon>Chytridiomycota</taxon>
        <taxon>Chytridiomycota incertae sedis</taxon>
        <taxon>Chytridiomycetes</taxon>
        <taxon>Spizellomycetales</taxon>
        <taxon>Spizellomycetaceae</taxon>
        <taxon>Spizellomyces</taxon>
    </lineage>
</organism>
<comment type="catalytic activity">
    <reaction evidence="11">
        <text>D-glucose + ATP = D-glucose 6-phosphate + ADP + H(+)</text>
        <dbReference type="Rhea" id="RHEA:17825"/>
        <dbReference type="ChEBI" id="CHEBI:4167"/>
        <dbReference type="ChEBI" id="CHEBI:15378"/>
        <dbReference type="ChEBI" id="CHEBI:30616"/>
        <dbReference type="ChEBI" id="CHEBI:61548"/>
        <dbReference type="ChEBI" id="CHEBI:456216"/>
        <dbReference type="EC" id="2.7.1.1"/>
    </reaction>
    <physiologicalReaction direction="left-to-right" evidence="11">
        <dbReference type="Rhea" id="RHEA:17826"/>
    </physiologicalReaction>
</comment>
<evidence type="ECO:0000256" key="9">
    <source>
        <dbReference type="ARBA" id="ARBA00044613"/>
    </source>
</evidence>
<dbReference type="RefSeq" id="XP_016611366.1">
    <property type="nucleotide sequence ID" value="XM_016750663.1"/>
</dbReference>
<dbReference type="InParanoid" id="A0A0L0HQD5"/>
<reference evidence="16 17" key="1">
    <citation type="submission" date="2009-08" db="EMBL/GenBank/DDBJ databases">
        <title>The Genome Sequence of Spizellomyces punctatus strain DAOM BR117.</title>
        <authorList>
            <consortium name="The Broad Institute Genome Sequencing Platform"/>
            <person name="Russ C."/>
            <person name="Cuomo C."/>
            <person name="Shea T."/>
            <person name="Young S.K."/>
            <person name="Zeng Q."/>
            <person name="Koehrsen M."/>
            <person name="Haas B."/>
            <person name="Borodovsky M."/>
            <person name="Guigo R."/>
            <person name="Alvarado L."/>
            <person name="Berlin A."/>
            <person name="Bochicchio J."/>
            <person name="Borenstein D."/>
            <person name="Chapman S."/>
            <person name="Chen Z."/>
            <person name="Engels R."/>
            <person name="Freedman E."/>
            <person name="Gellesch M."/>
            <person name="Goldberg J."/>
            <person name="Griggs A."/>
            <person name="Gujja S."/>
            <person name="Heiman D."/>
            <person name="Hepburn T."/>
            <person name="Howarth C."/>
            <person name="Jen D."/>
            <person name="Larson L."/>
            <person name="Lewis B."/>
            <person name="Mehta T."/>
            <person name="Park D."/>
            <person name="Pearson M."/>
            <person name="Roberts A."/>
            <person name="Saif S."/>
            <person name="Shenoy N."/>
            <person name="Sisk P."/>
            <person name="Stolte C."/>
            <person name="Sykes S."/>
            <person name="Thomson T."/>
            <person name="Walk T."/>
            <person name="White J."/>
            <person name="Yandava C."/>
            <person name="Burger G."/>
            <person name="Gray M.W."/>
            <person name="Holland P.W.H."/>
            <person name="King N."/>
            <person name="Lang F.B.F."/>
            <person name="Roger A.J."/>
            <person name="Ruiz-Trillo I."/>
            <person name="Lander E."/>
            <person name="Nusbaum C."/>
        </authorList>
    </citation>
    <scope>NUCLEOTIDE SEQUENCE [LARGE SCALE GENOMIC DNA]</scope>
    <source>
        <strain evidence="16 17">DAOM BR117</strain>
    </source>
</reference>
<keyword evidence="5 12" id="KW-0547">Nucleotide-binding</keyword>
<protein>
    <recommendedName>
        <fullName evidence="12">Phosphotransferase</fullName>
        <ecNumber evidence="12">2.7.1.-</ecNumber>
    </recommendedName>
</protein>
<dbReference type="FunCoup" id="A0A0L0HQD5">
    <property type="interactions" value="209"/>
</dbReference>
<dbReference type="PRINTS" id="PR00475">
    <property type="entry name" value="HEXOKINASE"/>
</dbReference>
<dbReference type="PANTHER" id="PTHR19443:SF16">
    <property type="entry name" value="HEXOKINASE TYPE 1-RELATED"/>
    <property type="match status" value="1"/>
</dbReference>
<dbReference type="OMA" id="TEYRECL"/>
<evidence type="ECO:0000256" key="2">
    <source>
        <dbReference type="ARBA" id="ARBA00005028"/>
    </source>
</evidence>
<keyword evidence="7 12" id="KW-0067">ATP-binding</keyword>
<dbReference type="GO" id="GO:0006096">
    <property type="term" value="P:glycolytic process"/>
    <property type="evidence" value="ECO:0007669"/>
    <property type="project" value="UniProtKB-UniPathway"/>
</dbReference>
<dbReference type="GO" id="GO:0008865">
    <property type="term" value="F:fructokinase activity"/>
    <property type="evidence" value="ECO:0007669"/>
    <property type="project" value="TreeGrafter"/>
</dbReference>
<dbReference type="eggNOG" id="KOG1369">
    <property type="taxonomic scope" value="Eukaryota"/>
</dbReference>
<dbReference type="InterPro" id="IPR022672">
    <property type="entry name" value="Hexokinase_N"/>
</dbReference>
<dbReference type="EC" id="2.7.1.-" evidence="12"/>
<dbReference type="GO" id="GO:0006006">
    <property type="term" value="P:glucose metabolic process"/>
    <property type="evidence" value="ECO:0007669"/>
    <property type="project" value="TreeGrafter"/>
</dbReference>
<evidence type="ECO:0000256" key="7">
    <source>
        <dbReference type="ARBA" id="ARBA00022840"/>
    </source>
</evidence>
<feature type="domain" description="Hexokinase C-terminal" evidence="15">
    <location>
        <begin position="261"/>
        <end position="496"/>
    </location>
</feature>
<dbReference type="UniPathway" id="UPA00109">
    <property type="reaction ID" value="UER00180"/>
</dbReference>
<accession>A0A0L0HQD5</accession>
<evidence type="ECO:0000256" key="8">
    <source>
        <dbReference type="ARBA" id="ARBA00023152"/>
    </source>
</evidence>
<dbReference type="GO" id="GO:0005829">
    <property type="term" value="C:cytosol"/>
    <property type="evidence" value="ECO:0007669"/>
    <property type="project" value="TreeGrafter"/>
</dbReference>
<comment type="pathway">
    <text evidence="2">Carbohydrate metabolism; hexose metabolism.</text>
</comment>
<dbReference type="VEuPathDB" id="FungiDB:SPPG_02373"/>
<evidence type="ECO:0000256" key="6">
    <source>
        <dbReference type="ARBA" id="ARBA00022777"/>
    </source>
</evidence>
<dbReference type="STRING" id="645134.A0A0L0HQD5"/>
<comment type="catalytic activity">
    <reaction evidence="10">
        <text>D-fructose + ATP = D-fructose 6-phosphate + ADP + H(+)</text>
        <dbReference type="Rhea" id="RHEA:16125"/>
        <dbReference type="ChEBI" id="CHEBI:15378"/>
        <dbReference type="ChEBI" id="CHEBI:30616"/>
        <dbReference type="ChEBI" id="CHEBI:37721"/>
        <dbReference type="ChEBI" id="CHEBI:61527"/>
        <dbReference type="ChEBI" id="CHEBI:456216"/>
        <dbReference type="EC" id="2.7.1.1"/>
    </reaction>
    <physiologicalReaction direction="left-to-right" evidence="10">
        <dbReference type="Rhea" id="RHEA:16126"/>
    </physiologicalReaction>
</comment>
<keyword evidence="6 12" id="KW-0418">Kinase</keyword>
<comment type="catalytic activity">
    <reaction evidence="9">
        <text>a D-hexose + ATP = a D-hexose 6-phosphate + ADP + H(+)</text>
        <dbReference type="Rhea" id="RHEA:22740"/>
        <dbReference type="ChEBI" id="CHEBI:4194"/>
        <dbReference type="ChEBI" id="CHEBI:15378"/>
        <dbReference type="ChEBI" id="CHEBI:30616"/>
        <dbReference type="ChEBI" id="CHEBI:229467"/>
        <dbReference type="ChEBI" id="CHEBI:456216"/>
        <dbReference type="EC" id="2.7.1.1"/>
    </reaction>
    <physiologicalReaction direction="left-to-right" evidence="9">
        <dbReference type="Rhea" id="RHEA:22741"/>
    </physiologicalReaction>
</comment>
<keyword evidence="13" id="KW-0812">Transmembrane</keyword>
<dbReference type="PROSITE" id="PS00378">
    <property type="entry name" value="HEXOKINASE_1"/>
    <property type="match status" value="1"/>
</dbReference>
<dbReference type="AlphaFoldDB" id="A0A0L0HQD5"/>
<evidence type="ECO:0000256" key="3">
    <source>
        <dbReference type="ARBA" id="ARBA00009225"/>
    </source>
</evidence>
<evidence type="ECO:0000256" key="12">
    <source>
        <dbReference type="RuleBase" id="RU362007"/>
    </source>
</evidence>
<dbReference type="Gene3D" id="3.30.420.40">
    <property type="match status" value="1"/>
</dbReference>
<keyword evidence="8 12" id="KW-0324">Glycolysis</keyword>
<sequence>MPLWTADNRIPLFVFGLTTGVALSAAVQYLFTSLGPERSPNSILDDGQPHPLSTRRQVETAIQRLEREFTITTSMLHNLVKAFMRDMERGLKRDNAVLKMIPSYVVRRPQGDETGTYLALDLGGSNFRVCEVTLSGKGQVRTRQKKFVVSDDLKTGQGTDLFDFIADCVSLSMDEFNLDKKAGLKMGFTFSFPVDQHSINKGVLISWTKGFTAQGVVGEDAVQLLQDAFHRKGLVITITALVNDTVGTLVSQAYLDTSTYLGVILGTGSNAAYVERVENIPKWKGGPTSTGQMIINMEWGAWGQDGIILPTTEYDLRVDRASPNPRQQTYEKMISGLYLGEITRQIMVDLISTGELFSGRRHAALEVRGSFDTAQMSRIERDHSMELTDTRTILEDLYGVKKTTLTDRRLVKRICELIGTRAARLAAVGIASIVTKINKLDGCTVAVDGSVFEHYPHWKDRMTDALRELLGINAEHILLVQARDGSGTGAALIAALAETGSS</sequence>
<dbReference type="OrthoDB" id="419537at2759"/>
<dbReference type="Proteomes" id="UP000053201">
    <property type="component" value="Unassembled WGS sequence"/>
</dbReference>
<dbReference type="GO" id="GO:0001678">
    <property type="term" value="P:intracellular glucose homeostasis"/>
    <property type="evidence" value="ECO:0007669"/>
    <property type="project" value="InterPro"/>
</dbReference>
<dbReference type="InterPro" id="IPR001312">
    <property type="entry name" value="Hexokinase"/>
</dbReference>
<dbReference type="InterPro" id="IPR043129">
    <property type="entry name" value="ATPase_NBD"/>
</dbReference>
<dbReference type="GO" id="GO:0005524">
    <property type="term" value="F:ATP binding"/>
    <property type="evidence" value="ECO:0007669"/>
    <property type="project" value="UniProtKB-UniRule"/>
</dbReference>
<dbReference type="Pfam" id="PF03727">
    <property type="entry name" value="Hexokinase_2"/>
    <property type="match status" value="1"/>
</dbReference>
<dbReference type="InterPro" id="IPR019807">
    <property type="entry name" value="Hexokinase_BS"/>
</dbReference>
<evidence type="ECO:0000313" key="16">
    <source>
        <dbReference type="EMBL" id="KND03327.1"/>
    </source>
</evidence>
<evidence type="ECO:0000256" key="4">
    <source>
        <dbReference type="ARBA" id="ARBA00022679"/>
    </source>
</evidence>
<keyword evidence="13" id="KW-0472">Membrane</keyword>
<evidence type="ECO:0000256" key="13">
    <source>
        <dbReference type="SAM" id="Phobius"/>
    </source>
</evidence>
<dbReference type="Gene3D" id="3.40.367.20">
    <property type="match status" value="1"/>
</dbReference>
<name>A0A0L0HQD5_SPIPD</name>
<evidence type="ECO:0000256" key="5">
    <source>
        <dbReference type="ARBA" id="ARBA00022741"/>
    </source>
</evidence>
<evidence type="ECO:0000256" key="11">
    <source>
        <dbReference type="ARBA" id="ARBA00048160"/>
    </source>
</evidence>
<dbReference type="FunFam" id="3.30.420.40:FF:000805">
    <property type="entry name" value="Hexokinase-2"/>
    <property type="match status" value="1"/>
</dbReference>